<keyword evidence="11" id="KW-1185">Reference proteome</keyword>
<keyword evidence="2" id="KW-0238">DNA-binding</keyword>
<evidence type="ECO:0000259" key="7">
    <source>
        <dbReference type="PROSITE" id="PS50090"/>
    </source>
</evidence>
<dbReference type="InterPro" id="IPR009057">
    <property type="entry name" value="Homeodomain-like_sf"/>
</dbReference>
<evidence type="ECO:0000259" key="8">
    <source>
        <dbReference type="PROSITE" id="PS50158"/>
    </source>
</evidence>
<gene>
    <name evidence="10" type="ORF">ZIOFF_031696</name>
</gene>
<evidence type="ECO:0000313" key="10">
    <source>
        <dbReference type="EMBL" id="KAG6506373.1"/>
    </source>
</evidence>
<feature type="domain" description="HTH myb-type" evidence="9">
    <location>
        <begin position="185"/>
        <end position="226"/>
    </location>
</feature>
<dbReference type="CDD" id="cd00167">
    <property type="entry name" value="SANT"/>
    <property type="match status" value="1"/>
</dbReference>
<dbReference type="InterPro" id="IPR052245">
    <property type="entry name" value="Plant_Stress_Dev_TF"/>
</dbReference>
<keyword evidence="5" id="KW-0862">Zinc</keyword>
<dbReference type="PROSITE" id="PS50158">
    <property type="entry name" value="ZF_CCHC"/>
    <property type="match status" value="1"/>
</dbReference>
<dbReference type="InterPro" id="IPR001005">
    <property type="entry name" value="SANT/Myb"/>
</dbReference>
<dbReference type="NCBIfam" id="TIGR01557">
    <property type="entry name" value="myb_SHAQKYF"/>
    <property type="match status" value="1"/>
</dbReference>
<dbReference type="PANTHER" id="PTHR44191">
    <property type="entry name" value="TRANSCRIPTION FACTOR KUA1"/>
    <property type="match status" value="1"/>
</dbReference>
<dbReference type="GO" id="GO:0006355">
    <property type="term" value="P:regulation of DNA-templated transcription"/>
    <property type="evidence" value="ECO:0007669"/>
    <property type="project" value="UniProtKB-ARBA"/>
</dbReference>
<evidence type="ECO:0000256" key="3">
    <source>
        <dbReference type="ARBA" id="ARBA00023163"/>
    </source>
</evidence>
<dbReference type="Pfam" id="PF00249">
    <property type="entry name" value="Myb_DNA-binding"/>
    <property type="match status" value="1"/>
</dbReference>
<feature type="region of interest" description="Disordered" evidence="6">
    <location>
        <begin position="149"/>
        <end position="174"/>
    </location>
</feature>
<dbReference type="GO" id="GO:0008270">
    <property type="term" value="F:zinc ion binding"/>
    <property type="evidence" value="ECO:0007669"/>
    <property type="project" value="UniProtKB-KW"/>
</dbReference>
<name>A0A8J5GMD2_ZINOF</name>
<keyword evidence="1" id="KW-0805">Transcription regulation</keyword>
<dbReference type="PANTHER" id="PTHR44191:SF4">
    <property type="entry name" value="OS01G0187900 PROTEIN"/>
    <property type="match status" value="1"/>
</dbReference>
<dbReference type="PROSITE" id="PS51294">
    <property type="entry name" value="HTH_MYB"/>
    <property type="match status" value="1"/>
</dbReference>
<dbReference type="GO" id="GO:0009739">
    <property type="term" value="P:response to gibberellin"/>
    <property type="evidence" value="ECO:0007669"/>
    <property type="project" value="TreeGrafter"/>
</dbReference>
<feature type="domain" description="CCHC-type" evidence="8">
    <location>
        <begin position="95"/>
        <end position="111"/>
    </location>
</feature>
<keyword evidence="3" id="KW-0804">Transcription</keyword>
<accession>A0A8J5GMD2</accession>
<keyword evidence="5" id="KW-0863">Zinc-finger</keyword>
<sequence>MARQMDGGASTAHFDVRFVARSYCLPFFLDWEILIHPMILWDFPDMALGPLRPSNYFGVCRFARTAAREKGVLRRGGLHHHQRDLLTGRAAEMTRRCSHCGNNGHNSRTCPARGGGVGVRIFGVRLTEGVGAMKKSASMGCLSSSITLSNAGASPSAEPTGEHPADSVAGYASDDAHATSSSICRKKGVPWTEEEHRMFLLGLQKLGKGDWRGIARNFVISRTPTQPIEQIPVHEEHSRPHSPPNEPDNTNRLAMLHGSEQQGTNLLEASATKYVPELTESIHPDQNSIAMIPAIYTAFIPVQLPFWTPNLTAVSKEEAMRDSHEIVKPIPVVPKEALNIEEVVGMSKLSIGDSMDYAPDPSALSLKLVGSSTSRQSAFHANSSVALPDLNQSSGSPIHAV</sequence>
<dbReference type="GO" id="GO:0003677">
    <property type="term" value="F:DNA binding"/>
    <property type="evidence" value="ECO:0007669"/>
    <property type="project" value="UniProtKB-KW"/>
</dbReference>
<dbReference type="PROSITE" id="PS50090">
    <property type="entry name" value="MYB_LIKE"/>
    <property type="match status" value="1"/>
</dbReference>
<organism evidence="10 11">
    <name type="scientific">Zingiber officinale</name>
    <name type="common">Ginger</name>
    <name type="synonym">Amomum zingiber</name>
    <dbReference type="NCBI Taxonomy" id="94328"/>
    <lineage>
        <taxon>Eukaryota</taxon>
        <taxon>Viridiplantae</taxon>
        <taxon>Streptophyta</taxon>
        <taxon>Embryophyta</taxon>
        <taxon>Tracheophyta</taxon>
        <taxon>Spermatophyta</taxon>
        <taxon>Magnoliopsida</taxon>
        <taxon>Liliopsida</taxon>
        <taxon>Zingiberales</taxon>
        <taxon>Zingiberaceae</taxon>
        <taxon>Zingiber</taxon>
    </lineage>
</organism>
<evidence type="ECO:0000256" key="1">
    <source>
        <dbReference type="ARBA" id="ARBA00023015"/>
    </source>
</evidence>
<evidence type="ECO:0000256" key="4">
    <source>
        <dbReference type="ARBA" id="ARBA00023242"/>
    </source>
</evidence>
<evidence type="ECO:0000256" key="6">
    <source>
        <dbReference type="SAM" id="MobiDB-lite"/>
    </source>
</evidence>
<feature type="domain" description="Myb-like" evidence="7">
    <location>
        <begin position="190"/>
        <end position="226"/>
    </location>
</feature>
<dbReference type="Proteomes" id="UP000734854">
    <property type="component" value="Unassembled WGS sequence"/>
</dbReference>
<proteinExistence type="predicted"/>
<keyword evidence="4" id="KW-0539">Nucleus</keyword>
<comment type="caution">
    <text evidence="10">The sequence shown here is derived from an EMBL/GenBank/DDBJ whole genome shotgun (WGS) entry which is preliminary data.</text>
</comment>
<evidence type="ECO:0000256" key="5">
    <source>
        <dbReference type="PROSITE-ProRule" id="PRU00047"/>
    </source>
</evidence>
<reference evidence="10 11" key="1">
    <citation type="submission" date="2020-08" db="EMBL/GenBank/DDBJ databases">
        <title>Plant Genome Project.</title>
        <authorList>
            <person name="Zhang R.-G."/>
        </authorList>
    </citation>
    <scope>NUCLEOTIDE SEQUENCE [LARGE SCALE GENOMIC DNA]</scope>
    <source>
        <tissue evidence="10">Rhizome</tissue>
    </source>
</reference>
<evidence type="ECO:0000256" key="2">
    <source>
        <dbReference type="ARBA" id="ARBA00023125"/>
    </source>
</evidence>
<dbReference type="InterPro" id="IPR001878">
    <property type="entry name" value="Znf_CCHC"/>
</dbReference>
<dbReference type="InterPro" id="IPR006447">
    <property type="entry name" value="Myb_dom_plants"/>
</dbReference>
<dbReference type="SUPFAM" id="SSF46689">
    <property type="entry name" value="Homeodomain-like"/>
    <property type="match status" value="1"/>
</dbReference>
<protein>
    <submittedName>
        <fullName evidence="10">Uncharacterized protein</fullName>
    </submittedName>
</protein>
<keyword evidence="5" id="KW-0479">Metal-binding</keyword>
<dbReference type="InterPro" id="IPR017930">
    <property type="entry name" value="Myb_dom"/>
</dbReference>
<evidence type="ECO:0000259" key="9">
    <source>
        <dbReference type="PROSITE" id="PS51294"/>
    </source>
</evidence>
<dbReference type="Gene3D" id="1.10.10.60">
    <property type="entry name" value="Homeodomain-like"/>
    <property type="match status" value="1"/>
</dbReference>
<evidence type="ECO:0000313" key="11">
    <source>
        <dbReference type="Proteomes" id="UP000734854"/>
    </source>
</evidence>
<dbReference type="AlphaFoldDB" id="A0A8J5GMD2"/>
<dbReference type="SMART" id="SM00717">
    <property type="entry name" value="SANT"/>
    <property type="match status" value="1"/>
</dbReference>
<dbReference type="EMBL" id="JACMSC010000009">
    <property type="protein sequence ID" value="KAG6506373.1"/>
    <property type="molecule type" value="Genomic_DNA"/>
</dbReference>
<dbReference type="GO" id="GO:0009723">
    <property type="term" value="P:response to ethylene"/>
    <property type="evidence" value="ECO:0007669"/>
    <property type="project" value="TreeGrafter"/>
</dbReference>